<proteinExistence type="predicted"/>
<dbReference type="EMBL" id="JABFAA010000003">
    <property type="protein sequence ID" value="MBA0678948.1"/>
    <property type="molecule type" value="Genomic_DNA"/>
</dbReference>
<protein>
    <submittedName>
        <fullName evidence="1">Uncharacterized protein</fullName>
    </submittedName>
</protein>
<dbReference type="Proteomes" id="UP000593577">
    <property type="component" value="Unassembled WGS sequence"/>
</dbReference>
<comment type="caution">
    <text evidence="1">The sequence shown here is derived from an EMBL/GenBank/DDBJ whole genome shotgun (WGS) entry which is preliminary data.</text>
</comment>
<organism evidence="1 2">
    <name type="scientific">Gossypium aridum</name>
    <name type="common">American cotton</name>
    <name type="synonym">Erioxylum aridum</name>
    <dbReference type="NCBI Taxonomy" id="34290"/>
    <lineage>
        <taxon>Eukaryota</taxon>
        <taxon>Viridiplantae</taxon>
        <taxon>Streptophyta</taxon>
        <taxon>Embryophyta</taxon>
        <taxon>Tracheophyta</taxon>
        <taxon>Spermatophyta</taxon>
        <taxon>Magnoliopsida</taxon>
        <taxon>eudicotyledons</taxon>
        <taxon>Gunneridae</taxon>
        <taxon>Pentapetalae</taxon>
        <taxon>rosids</taxon>
        <taxon>malvids</taxon>
        <taxon>Malvales</taxon>
        <taxon>Malvaceae</taxon>
        <taxon>Malvoideae</taxon>
        <taxon>Gossypium</taxon>
    </lineage>
</organism>
<accession>A0A7J8WV74</accession>
<evidence type="ECO:0000313" key="1">
    <source>
        <dbReference type="EMBL" id="MBA0678948.1"/>
    </source>
</evidence>
<evidence type="ECO:0000313" key="2">
    <source>
        <dbReference type="Proteomes" id="UP000593577"/>
    </source>
</evidence>
<reference evidence="1 2" key="1">
    <citation type="journal article" date="2019" name="Genome Biol. Evol.">
        <title>Insights into the evolution of the New World diploid cottons (Gossypium, subgenus Houzingenia) based on genome sequencing.</title>
        <authorList>
            <person name="Grover C.E."/>
            <person name="Arick M.A. 2nd"/>
            <person name="Thrash A."/>
            <person name="Conover J.L."/>
            <person name="Sanders W.S."/>
            <person name="Peterson D.G."/>
            <person name="Frelichowski J.E."/>
            <person name="Scheffler J.A."/>
            <person name="Scheffler B.E."/>
            <person name="Wendel J.F."/>
        </authorList>
    </citation>
    <scope>NUCLEOTIDE SEQUENCE [LARGE SCALE GENOMIC DNA]</scope>
    <source>
        <strain evidence="1">185</strain>
        <tissue evidence="1">Leaf</tissue>
    </source>
</reference>
<sequence>MLNDEMDEQIRSTHVPDGPVVDVKPILQVTGKVLLHTMNVNFDNLKIS</sequence>
<keyword evidence="2" id="KW-1185">Reference proteome</keyword>
<name>A0A7J8WV74_GOSAI</name>
<gene>
    <name evidence="1" type="ORF">Goari_020264</name>
</gene>
<dbReference type="AlphaFoldDB" id="A0A7J8WV74"/>